<evidence type="ECO:0000313" key="3">
    <source>
        <dbReference type="Proteomes" id="UP000007148"/>
    </source>
</evidence>
<keyword evidence="3" id="KW-1185">Reference proteome</keyword>
<keyword evidence="1" id="KW-0732">Signal</keyword>
<dbReference type="eggNOG" id="ENOG502SF7M">
    <property type="taxonomic scope" value="Eukaryota"/>
</dbReference>
<dbReference type="AlphaFoldDB" id="G4TE39"/>
<reference evidence="2 3" key="1">
    <citation type="journal article" date="2011" name="PLoS Pathog.">
        <title>Endophytic Life Strategies Decoded by Genome and Transcriptome Analyses of the Mutualistic Root Symbiont Piriformospora indica.</title>
        <authorList>
            <person name="Zuccaro A."/>
            <person name="Lahrmann U."/>
            <person name="Guldener U."/>
            <person name="Langen G."/>
            <person name="Pfiffi S."/>
            <person name="Biedenkopf D."/>
            <person name="Wong P."/>
            <person name="Samans B."/>
            <person name="Grimm C."/>
            <person name="Basiewicz M."/>
            <person name="Murat C."/>
            <person name="Martin F."/>
            <person name="Kogel K.H."/>
        </authorList>
    </citation>
    <scope>NUCLEOTIDE SEQUENCE [LARGE SCALE GENOMIC DNA]</scope>
    <source>
        <strain evidence="2 3">DSM 11827</strain>
    </source>
</reference>
<evidence type="ECO:0000256" key="1">
    <source>
        <dbReference type="SAM" id="SignalP"/>
    </source>
</evidence>
<comment type="caution">
    <text evidence="2">The sequence shown here is derived from an EMBL/GenBank/DDBJ whole genome shotgun (WGS) entry which is preliminary data.</text>
</comment>
<proteinExistence type="predicted"/>
<gene>
    <name evidence="2" type="ORF">PIIN_03532</name>
</gene>
<protein>
    <submittedName>
        <fullName evidence="2">Uncharacterized protein</fullName>
    </submittedName>
</protein>
<sequence length="178" mass="18198">MMFKLSTALAVAVAAAGTNALSVLVPNSQWWWQRNDQALLSWDCTDKSHPTFSVVAINSNVTLLSAGLSVLVGQQDNTMCTTNILPDLIPGKGYRITLTNIVNYTDIYATSEEFEVHEKGTPYPSVSASTIPGASAPATGSAASASATAHSGASSAQVGLSVGGVLALTGIITAALGA</sequence>
<dbReference type="OrthoDB" id="2576580at2759"/>
<dbReference type="HOGENOM" id="CLU_099094_1_0_1"/>
<accession>G4TE39</accession>
<organism evidence="2 3">
    <name type="scientific">Serendipita indica (strain DSM 11827)</name>
    <name type="common">Root endophyte fungus</name>
    <name type="synonym">Piriformospora indica</name>
    <dbReference type="NCBI Taxonomy" id="1109443"/>
    <lineage>
        <taxon>Eukaryota</taxon>
        <taxon>Fungi</taxon>
        <taxon>Dikarya</taxon>
        <taxon>Basidiomycota</taxon>
        <taxon>Agaricomycotina</taxon>
        <taxon>Agaricomycetes</taxon>
        <taxon>Sebacinales</taxon>
        <taxon>Serendipitaceae</taxon>
        <taxon>Serendipita</taxon>
    </lineage>
</organism>
<dbReference type="EMBL" id="CAFZ01000058">
    <property type="protein sequence ID" value="CCA69593.1"/>
    <property type="molecule type" value="Genomic_DNA"/>
</dbReference>
<dbReference type="OMA" id="LWWVAQS"/>
<name>G4TE39_SERID</name>
<feature type="signal peptide" evidence="1">
    <location>
        <begin position="1"/>
        <end position="20"/>
    </location>
</feature>
<dbReference type="InParanoid" id="G4TE39"/>
<dbReference type="Proteomes" id="UP000007148">
    <property type="component" value="Unassembled WGS sequence"/>
</dbReference>
<feature type="chain" id="PRO_5003468414" evidence="1">
    <location>
        <begin position="21"/>
        <end position="178"/>
    </location>
</feature>
<evidence type="ECO:0000313" key="2">
    <source>
        <dbReference type="EMBL" id="CCA69593.1"/>
    </source>
</evidence>
<dbReference type="STRING" id="1109443.G4TE39"/>